<organism evidence="1 2">
    <name type="scientific">Paramuricea clavata</name>
    <name type="common">Red gorgonian</name>
    <name type="synonym">Violescent sea-whip</name>
    <dbReference type="NCBI Taxonomy" id="317549"/>
    <lineage>
        <taxon>Eukaryota</taxon>
        <taxon>Metazoa</taxon>
        <taxon>Cnidaria</taxon>
        <taxon>Anthozoa</taxon>
        <taxon>Octocorallia</taxon>
        <taxon>Malacalcyonacea</taxon>
        <taxon>Plexauridae</taxon>
        <taxon>Paramuricea</taxon>
    </lineage>
</organism>
<proteinExistence type="predicted"/>
<dbReference type="EMBL" id="CACRXK020001839">
    <property type="protein sequence ID" value="CAB3991378.1"/>
    <property type="molecule type" value="Genomic_DNA"/>
</dbReference>
<name>A0A7D9DRU0_PARCT</name>
<comment type="caution">
    <text evidence="1">The sequence shown here is derived from an EMBL/GenBank/DDBJ whole genome shotgun (WGS) entry which is preliminary data.</text>
</comment>
<dbReference type="AlphaFoldDB" id="A0A7D9DRU0"/>
<evidence type="ECO:0000313" key="1">
    <source>
        <dbReference type="EMBL" id="CAB3991378.1"/>
    </source>
</evidence>
<gene>
    <name evidence="1" type="ORF">PACLA_8A030126</name>
</gene>
<protein>
    <submittedName>
        <fullName evidence="1">Uncharacterized protein</fullName>
    </submittedName>
</protein>
<dbReference type="Proteomes" id="UP001152795">
    <property type="component" value="Unassembled WGS sequence"/>
</dbReference>
<sequence>MNDARLFSRSKTKVQNHIHFIYTKTMTEDNAPKTSVNKTYELDVDDIGSVPHCPEIQKQLYSAPYQTEPVYESPLCLELNANTTQRRESAEGKGRRSKRNNIYETTNDEALLNGGCYTGYSYVTNTGNVIPRFAYDNPVRATSRDVDHEYEESFRNSRFSKNVVYDDIDSPKTLTIQGIRDTKTGAPNRYSCGNGARKQRTNCVQIFTLLLSILACIIAILAFLVASGNVKLKGKFVRLYFVLCGFMYYFQER</sequence>
<accession>A0A7D9DRU0</accession>
<evidence type="ECO:0000313" key="2">
    <source>
        <dbReference type="Proteomes" id="UP001152795"/>
    </source>
</evidence>
<keyword evidence="2" id="KW-1185">Reference proteome</keyword>
<reference evidence="1" key="1">
    <citation type="submission" date="2020-04" db="EMBL/GenBank/DDBJ databases">
        <authorList>
            <person name="Alioto T."/>
            <person name="Alioto T."/>
            <person name="Gomez Garrido J."/>
        </authorList>
    </citation>
    <scope>NUCLEOTIDE SEQUENCE</scope>
    <source>
        <strain evidence="1">A484AB</strain>
    </source>
</reference>
<dbReference type="OrthoDB" id="10644943at2759"/>